<organism evidence="2">
    <name type="scientific">Bradyrhizobium barranii subsp. barranii</name>
    <dbReference type="NCBI Taxonomy" id="2823807"/>
    <lineage>
        <taxon>Bacteria</taxon>
        <taxon>Pseudomonadati</taxon>
        <taxon>Pseudomonadota</taxon>
        <taxon>Alphaproteobacteria</taxon>
        <taxon>Hyphomicrobiales</taxon>
        <taxon>Nitrobacteraceae</taxon>
        <taxon>Bradyrhizobium</taxon>
        <taxon>Bradyrhizobium barranii</taxon>
    </lineage>
</organism>
<dbReference type="EMBL" id="CP086136">
    <property type="protein sequence ID" value="UEM13811.1"/>
    <property type="molecule type" value="Genomic_DNA"/>
</dbReference>
<feature type="region of interest" description="Disordered" evidence="1">
    <location>
        <begin position="1359"/>
        <end position="1391"/>
    </location>
</feature>
<evidence type="ECO:0000313" key="3">
    <source>
        <dbReference type="EMBL" id="UEM13811.1"/>
    </source>
</evidence>
<feature type="compositionally biased region" description="Pro residues" evidence="1">
    <location>
        <begin position="352"/>
        <end position="361"/>
    </location>
</feature>
<dbReference type="RefSeq" id="WP_208084230.1">
    <property type="nucleotide sequence ID" value="NZ_CP086136.1"/>
</dbReference>
<protein>
    <submittedName>
        <fullName evidence="2">Uncharacterized protein</fullName>
    </submittedName>
</protein>
<evidence type="ECO:0000313" key="2">
    <source>
        <dbReference type="EMBL" id="MBO1860908.1"/>
    </source>
</evidence>
<dbReference type="KEGG" id="bban:J4G43_005800"/>
<sequence>MPTSPAPNPAPQVAAYMRVVANGVAKNGRLKATLIVTPRSAPDGATIDLNLATWPRDIVKHLATLSKPDKFPVWYSLSDPNSGAVTPTRLGKPVFAALADEEKGLTELNVLWAKAITGAGDSDPWHTLIADIDRSVNGQKSSADLQPAYPTDPEKATILANGAIVAQPHDPTKKTVVKGVVPNPQTGYAIDISAARAQRVIRKLAIGPYLPGDHDEILETADPDRARFADQRSETLLKRLKDSVDATDLDRQRSKAYFDEVTTALPNPAAAAANAAASAPTAAPALTAAAAATAIALPIAPAAQVLGKQAAGDGTSPPSRAGHVYGSWAQWSPQHQKSSATIQEASRAGAPPAKPKGPPPDPQAKLLSIYYSLQGDPILSRLFGFAFDIEFDIPDNRQNGGDIWLTAGDAPSSIWTKARYAVQEGEDKTKRFWPAPRFESVNASAALTREQMHGVFDLGQGYEQANPRPQYYLTSLAVRGAVSEALDGIETVDKGERHQTSGWTLLDSGRAARSARDLAVASHQRKTYDQKSAVVLHAEELTIGRRLDVMAIGPKHKNVQWRSLMNRFVEYTNLSEAMRERLDAIVADRRQNGRIFDEAAFQLVSRSMPIVGDQESDADGNRNVEAVVEEAFQTWDGTPLAALTCKSTANGSGSDVLPVKRAYDLPTSEFPELRPPPLRYGVGYVFSIRSEFLGGGSPTLEEATRWHVAQHGKTTLPPSDSKGAKPRRFLRQEAVAAPILMLPDHLVTGRNGEMGFESPVRAVVRTAIAADKLAPGEPSTNPAGPDYVKLEDRARPESTMRVFIAPRAGIDFCARHGVFDNASTALRRLGGGLLDVEFHVDKKVQAFPVAVVTRNTGFNADRLIYRRDPGRASTPLENGDTLGATIFHPLPAPAKREGGRSYLPDPAAETMSLRLRVTGSDKYLKHDMLVALYPNGVDADYPNALPVVVTVERVNAQRAKPAELVTDVLLGDPKAIVRIREGGNLGLDTSGGGVQVRHLRVVLAPGEQFDLEATCLPSQAKLAQWFSLPENIGVQHRLATLLPAAKKALCSSCGEPQEKLTAAVTTAASGTGLGGYAPPDESGLGAVAKELIDCVRDRWQLTEVAAPTTLRVEHAVSAPQNAVSLAKVAIVRPDTSVPPTADPPVASAEGSSTLLLTGELLVDLEQVDAVDIIAEVVNPGGTPFDDSARGRGVLAKRAGRWPTVLSSEGERKYKRKRAVVGFDVDANGKTTLLRETVTLLRIQNLPDPRAAVNPASGPAIFLDPEPWKVRRARLNLGALHWAARNAEPIKIPVASDGQPEQSGTKVATHTIGVSRPHEISDARARYLKLYAVAVSRFAGAFETAPMFSDDGKERLLHRRQPLHDREQRKTGDTVEASSNATARPAPVGARTPTPFFAIKRVAEEDRGLTFQTLVRKCGVRLRFDRGMFSAGEGERIGIVLWPPDIVKQNPADLEDNTIEFVGRTMTLSDFVDADLGDGGQYISRWGGDPIRSDPTPQNGWFMPPTAFACLNPAEVGEPQAHDPKYVPTVKMPIMVAKPSGASDGTPAAGSLTFMQVALLTFEPYFDIEAEEWFVDVAMDAARATDPFIRFGLVRYQPNAVGDDLQVSTPVRVWTQLLPRRILSLKPRPEKNGDIALHAVVCGQASDGIKPLPSDAAEVLLNDPNEQAAAARRAVWNRLQRAKMTLKVLHETEDDNFGKRQTNVFPGETIDFDYGTMKDGEMSWSVSLTIPQSRLNDLGHGRLVAIVEEIEERLPATYPSEPIKLTDLLNVDVVVHSGPRFIARVPFMERK</sequence>
<dbReference type="Proteomes" id="UP000664702">
    <property type="component" value="Chromosome"/>
</dbReference>
<evidence type="ECO:0000256" key="1">
    <source>
        <dbReference type="SAM" id="MobiDB-lite"/>
    </source>
</evidence>
<dbReference type="EMBL" id="JAGEMI010000001">
    <property type="protein sequence ID" value="MBO1860908.1"/>
    <property type="molecule type" value="Genomic_DNA"/>
</dbReference>
<proteinExistence type="predicted"/>
<gene>
    <name evidence="3" type="ORF">J4G43_005800</name>
    <name evidence="2" type="ORF">J4G43_07985</name>
</gene>
<reference evidence="2" key="1">
    <citation type="submission" date="2021-03" db="EMBL/GenBank/DDBJ databases">
        <title>Whole Genome Sequence of Bradyrhizobium sp. Strain 144S4.</title>
        <authorList>
            <person name="Bromfield E.S.P."/>
            <person name="Cloutier S."/>
        </authorList>
    </citation>
    <scope>NUCLEOTIDE SEQUENCE [LARGE SCALE GENOMIC DNA]</scope>
    <source>
        <strain evidence="2">144S4</strain>
    </source>
</reference>
<feature type="compositionally biased region" description="Basic and acidic residues" evidence="1">
    <location>
        <begin position="1361"/>
        <end position="1372"/>
    </location>
</feature>
<accession>A0A939M0Y1</accession>
<feature type="compositionally biased region" description="Polar residues" evidence="1">
    <location>
        <begin position="333"/>
        <end position="344"/>
    </location>
</feature>
<evidence type="ECO:0000313" key="4">
    <source>
        <dbReference type="Proteomes" id="UP000664702"/>
    </source>
</evidence>
<name>A0A939M0Y1_9BRAD</name>
<reference evidence="3 4" key="2">
    <citation type="journal article" date="2022" name="Int. J. Syst. Evol. Microbiol.">
        <title>Strains of Bradyrhizobium barranii sp. nov. associated with legumes native to Canada are symbionts of soybeans and belong to different subspecies (subsp. barranii subsp. nov. and subsp. apii subsp. nov.) and symbiovars (sv. glycinearum and sv. septentrionale).</title>
        <authorList>
            <person name="Bromfield E.S.P."/>
            <person name="Cloutier S."/>
            <person name="Wasai-Hara S."/>
            <person name="Minamisawa K."/>
        </authorList>
    </citation>
    <scope>NUCLEOTIDE SEQUENCE [LARGE SCALE GENOMIC DNA]</scope>
    <source>
        <strain evidence="3 4">144S4</strain>
    </source>
</reference>
<feature type="region of interest" description="Disordered" evidence="1">
    <location>
        <begin position="333"/>
        <end position="361"/>
    </location>
</feature>